<proteinExistence type="predicted"/>
<dbReference type="EMBL" id="JAYFUM010000004">
    <property type="protein sequence ID" value="MEA5138147.1"/>
    <property type="molecule type" value="Genomic_DNA"/>
</dbReference>
<dbReference type="RefSeq" id="WP_323295315.1">
    <property type="nucleotide sequence ID" value="NZ_JAYFUM010000004.1"/>
</dbReference>
<keyword evidence="4" id="KW-1185">Reference proteome</keyword>
<gene>
    <name evidence="3" type="ORF">VB248_03345</name>
</gene>
<dbReference type="Pfam" id="PF09917">
    <property type="entry name" value="DUF2147"/>
    <property type="match status" value="1"/>
</dbReference>
<evidence type="ECO:0000259" key="2">
    <source>
        <dbReference type="Pfam" id="PF09917"/>
    </source>
</evidence>
<dbReference type="PANTHER" id="PTHR36919:SF2">
    <property type="entry name" value="BLL6627 PROTEIN"/>
    <property type="match status" value="1"/>
</dbReference>
<feature type="signal peptide" evidence="1">
    <location>
        <begin position="1"/>
        <end position="19"/>
    </location>
</feature>
<feature type="chain" id="PRO_5046354690" evidence="1">
    <location>
        <begin position="20"/>
        <end position="145"/>
    </location>
</feature>
<evidence type="ECO:0000256" key="1">
    <source>
        <dbReference type="SAM" id="SignalP"/>
    </source>
</evidence>
<dbReference type="Proteomes" id="UP001302949">
    <property type="component" value="Unassembled WGS sequence"/>
</dbReference>
<dbReference type="Gene3D" id="2.40.128.520">
    <property type="match status" value="1"/>
</dbReference>
<feature type="domain" description="DUF2147" evidence="2">
    <location>
        <begin position="29"/>
        <end position="142"/>
    </location>
</feature>
<evidence type="ECO:0000313" key="4">
    <source>
        <dbReference type="Proteomes" id="UP001302949"/>
    </source>
</evidence>
<name>A0ABU5Q6C7_9BACT</name>
<comment type="caution">
    <text evidence="3">The sequence shown here is derived from an EMBL/GenBank/DDBJ whole genome shotgun (WGS) entry which is preliminary data.</text>
</comment>
<keyword evidence="1" id="KW-0732">Signal</keyword>
<accession>A0ABU5Q6C7</accession>
<organism evidence="3 4">
    <name type="scientific">Arcicella rigui</name>
    <dbReference type="NCBI Taxonomy" id="797020"/>
    <lineage>
        <taxon>Bacteria</taxon>
        <taxon>Pseudomonadati</taxon>
        <taxon>Bacteroidota</taxon>
        <taxon>Cytophagia</taxon>
        <taxon>Cytophagales</taxon>
        <taxon>Flectobacillaceae</taxon>
        <taxon>Arcicella</taxon>
    </lineage>
</organism>
<protein>
    <submittedName>
        <fullName evidence="3">DUF2147 domain-containing protein</fullName>
    </submittedName>
</protein>
<reference evidence="3 4" key="1">
    <citation type="submission" date="2023-12" db="EMBL/GenBank/DDBJ databases">
        <title>Novel species of the genus Arcicella isolated from rivers.</title>
        <authorList>
            <person name="Lu H."/>
        </authorList>
    </citation>
    <scope>NUCLEOTIDE SEQUENCE [LARGE SCALE GENOMIC DNA]</scope>
    <source>
        <strain evidence="3 4">KCTC 23307</strain>
    </source>
</reference>
<sequence>MRNLKLFLIILLSSSWTFASNEDSELIVGTWFTDDKASKIQIYKVQNQYFGKVVWLKNPLVNGKAVTDSKNPDSKLRSRSVLGLTIFNNFIFEGNNTWTDGEIYDVRTGRTVAGKMSLKNKNTLDLRGYIGKPIFGKTVTLYRAE</sequence>
<dbReference type="PANTHER" id="PTHR36919">
    <property type="entry name" value="BLR1215 PROTEIN"/>
    <property type="match status" value="1"/>
</dbReference>
<evidence type="ECO:0000313" key="3">
    <source>
        <dbReference type="EMBL" id="MEA5138147.1"/>
    </source>
</evidence>
<dbReference type="InterPro" id="IPR019223">
    <property type="entry name" value="DUF2147"/>
</dbReference>